<feature type="transmembrane region" description="Helical" evidence="1">
    <location>
        <begin position="119"/>
        <end position="136"/>
    </location>
</feature>
<dbReference type="Proteomes" id="UP000298468">
    <property type="component" value="Unassembled WGS sequence"/>
</dbReference>
<feature type="transmembrane region" description="Helical" evidence="1">
    <location>
        <begin position="61"/>
        <end position="82"/>
    </location>
</feature>
<reference evidence="2 3" key="1">
    <citation type="submission" date="2019-03" db="EMBL/GenBank/DDBJ databases">
        <title>Genomics of glacier-inhabiting Cryobacterium strains.</title>
        <authorList>
            <person name="Liu Q."/>
            <person name="Xin Y.-H."/>
        </authorList>
    </citation>
    <scope>NUCLEOTIDE SEQUENCE [LARGE SCALE GENOMIC DNA]</scope>
    <source>
        <strain evidence="2 3">Sr59</strain>
    </source>
</reference>
<dbReference type="OrthoDB" id="5125396at2"/>
<evidence type="ECO:0000313" key="3">
    <source>
        <dbReference type="Proteomes" id="UP000298468"/>
    </source>
</evidence>
<keyword evidence="1" id="KW-0472">Membrane</keyword>
<comment type="caution">
    <text evidence="2">The sequence shown here is derived from an EMBL/GenBank/DDBJ whole genome shotgun (WGS) entry which is preliminary data.</text>
</comment>
<keyword evidence="1" id="KW-0812">Transmembrane</keyword>
<evidence type="ECO:0000313" key="2">
    <source>
        <dbReference type="EMBL" id="TFD84540.1"/>
    </source>
</evidence>
<gene>
    <name evidence="2" type="ORF">E3T61_18965</name>
</gene>
<proteinExistence type="predicted"/>
<evidence type="ECO:0000256" key="1">
    <source>
        <dbReference type="SAM" id="Phobius"/>
    </source>
</evidence>
<organism evidence="2 3">
    <name type="scientific">Cryobacterium lactosi</name>
    <dbReference type="NCBI Taxonomy" id="1259202"/>
    <lineage>
        <taxon>Bacteria</taxon>
        <taxon>Bacillati</taxon>
        <taxon>Actinomycetota</taxon>
        <taxon>Actinomycetes</taxon>
        <taxon>Micrococcales</taxon>
        <taxon>Microbacteriaceae</taxon>
        <taxon>Cryobacterium</taxon>
    </lineage>
</organism>
<accession>A0A4V3IWE3</accession>
<feature type="transmembrane region" description="Helical" evidence="1">
    <location>
        <begin position="12"/>
        <end position="29"/>
    </location>
</feature>
<name>A0A4V3IWE3_9MICO</name>
<feature type="transmembrane region" description="Helical" evidence="1">
    <location>
        <begin position="143"/>
        <end position="162"/>
    </location>
</feature>
<dbReference type="EMBL" id="SOHM01000040">
    <property type="protein sequence ID" value="TFD84540.1"/>
    <property type="molecule type" value="Genomic_DNA"/>
</dbReference>
<keyword evidence="3" id="KW-1185">Reference proteome</keyword>
<protein>
    <submittedName>
        <fullName evidence="2">Uncharacterized protein</fullName>
    </submittedName>
</protein>
<keyword evidence="1" id="KW-1133">Transmembrane helix</keyword>
<feature type="transmembrane region" description="Helical" evidence="1">
    <location>
        <begin position="35"/>
        <end position="54"/>
    </location>
</feature>
<dbReference type="AlphaFoldDB" id="A0A4V3IWE3"/>
<sequence>MDTRWARLARGWVTAVVSVVVAAVSHVGGGGTLPGSLGAVLALTFAGLASVALAGKTLSRLRLSVSVMVSQFAFHSLFGLGAGSAPRSMTGPGSGHQHGAMMVEMTAPGGSAQAMNIDTSMWLAHAVAAVITIVLLRRGERAFWALLGLARTALGAVFPPFVHTACPTSAAPVRLRVALGDRPPLRDLVVLRAGRSLRGPPALV</sequence>
<dbReference type="RefSeq" id="WP_134642408.1">
    <property type="nucleotide sequence ID" value="NZ_SOHM01000040.1"/>
</dbReference>